<reference evidence="5" key="1">
    <citation type="submission" date="2012-12" db="EMBL/GenBank/DDBJ databases">
        <authorList>
            <person name="Hellsten U."/>
            <person name="Grimwood J."/>
            <person name="Chapman J.A."/>
            <person name="Shapiro H."/>
            <person name="Aerts A."/>
            <person name="Otillar R.P."/>
            <person name="Terry A.Y."/>
            <person name="Boore J.L."/>
            <person name="Simakov O."/>
            <person name="Marletaz F."/>
            <person name="Cho S.-J."/>
            <person name="Edsinger-Gonzales E."/>
            <person name="Havlak P."/>
            <person name="Kuo D.-H."/>
            <person name="Larsson T."/>
            <person name="Lv J."/>
            <person name="Arendt D."/>
            <person name="Savage R."/>
            <person name="Osoegawa K."/>
            <person name="de Jong P."/>
            <person name="Lindberg D.R."/>
            <person name="Seaver E.C."/>
            <person name="Weisblat D.A."/>
            <person name="Putnam N.H."/>
            <person name="Grigoriev I.V."/>
            <person name="Rokhsar D.S."/>
        </authorList>
    </citation>
    <scope>NUCLEOTIDE SEQUENCE</scope>
    <source>
        <strain evidence="5">I ESC-2004</strain>
    </source>
</reference>
<evidence type="ECO:0000313" key="3">
    <source>
        <dbReference type="EMBL" id="ELU17271.1"/>
    </source>
</evidence>
<feature type="domain" description="G-protein coupled receptors family 2 profile 1" evidence="2">
    <location>
        <begin position="115"/>
        <end position="176"/>
    </location>
</feature>
<evidence type="ECO:0000256" key="1">
    <source>
        <dbReference type="SAM" id="SignalP"/>
    </source>
</evidence>
<dbReference type="PROSITE" id="PS00649">
    <property type="entry name" value="G_PROTEIN_RECEP_F2_1"/>
    <property type="match status" value="1"/>
</dbReference>
<dbReference type="EMBL" id="AMQN01016965">
    <property type="status" value="NOT_ANNOTATED_CDS"/>
    <property type="molecule type" value="Genomic_DNA"/>
</dbReference>
<evidence type="ECO:0000313" key="5">
    <source>
        <dbReference type="Proteomes" id="UP000014760"/>
    </source>
</evidence>
<keyword evidence="5" id="KW-1185">Reference proteome</keyword>
<dbReference type="EnsemblMetazoa" id="CapteT192849">
    <property type="protein sequence ID" value="CapteP192849"/>
    <property type="gene ID" value="CapteG192849"/>
</dbReference>
<dbReference type="Gene3D" id="4.10.1240.10">
    <property type="entry name" value="GPCR, family 2, extracellular hormone receptor domain"/>
    <property type="match status" value="1"/>
</dbReference>
<protein>
    <recommendedName>
        <fullName evidence="2">G-protein coupled receptors family 2 profile 1 domain-containing protein</fullName>
    </recommendedName>
</protein>
<dbReference type="AlphaFoldDB" id="R7VKD4"/>
<evidence type="ECO:0000259" key="2">
    <source>
        <dbReference type="PROSITE" id="PS50227"/>
    </source>
</evidence>
<organism evidence="3">
    <name type="scientific">Capitella teleta</name>
    <name type="common">Polychaete worm</name>
    <dbReference type="NCBI Taxonomy" id="283909"/>
    <lineage>
        <taxon>Eukaryota</taxon>
        <taxon>Metazoa</taxon>
        <taxon>Spiralia</taxon>
        <taxon>Lophotrochozoa</taxon>
        <taxon>Annelida</taxon>
        <taxon>Polychaeta</taxon>
        <taxon>Sedentaria</taxon>
        <taxon>Scolecida</taxon>
        <taxon>Capitellidae</taxon>
        <taxon>Capitella</taxon>
    </lineage>
</organism>
<dbReference type="InterPro" id="IPR001879">
    <property type="entry name" value="GPCR_2_extracellular_dom"/>
</dbReference>
<dbReference type="GO" id="GO:0004930">
    <property type="term" value="F:G protein-coupled receptor activity"/>
    <property type="evidence" value="ECO:0007669"/>
    <property type="project" value="InterPro"/>
</dbReference>
<dbReference type="GO" id="GO:0016020">
    <property type="term" value="C:membrane"/>
    <property type="evidence" value="ECO:0007669"/>
    <property type="project" value="InterPro"/>
</dbReference>
<dbReference type="Pfam" id="PF02793">
    <property type="entry name" value="HRM"/>
    <property type="match status" value="1"/>
</dbReference>
<dbReference type="InterPro" id="IPR036445">
    <property type="entry name" value="GPCR_2_extracell_dom_sf"/>
</dbReference>
<proteinExistence type="predicted"/>
<reference evidence="4" key="3">
    <citation type="submission" date="2015-06" db="UniProtKB">
        <authorList>
            <consortium name="EnsemblMetazoa"/>
        </authorList>
    </citation>
    <scope>IDENTIFICATION</scope>
</reference>
<keyword evidence="1" id="KW-0732">Signal</keyword>
<feature type="signal peptide" evidence="1">
    <location>
        <begin position="1"/>
        <end position="18"/>
    </location>
</feature>
<dbReference type="STRING" id="283909.R7VKD4"/>
<dbReference type="EMBL" id="KB292596">
    <property type="protein sequence ID" value="ELU17271.1"/>
    <property type="molecule type" value="Genomic_DNA"/>
</dbReference>
<accession>R7VKD4</accession>
<dbReference type="OrthoDB" id="16753at2759"/>
<dbReference type="OMA" id="SRTHEIC"/>
<dbReference type="InterPro" id="IPR017983">
    <property type="entry name" value="GPCR_2_secretin-like_CS"/>
</dbReference>
<dbReference type="HOGENOM" id="CLU_1628924_0_0_1"/>
<dbReference type="SUPFAM" id="SSF111418">
    <property type="entry name" value="Hormone receptor domain"/>
    <property type="match status" value="1"/>
</dbReference>
<reference evidence="3 5" key="2">
    <citation type="journal article" date="2013" name="Nature">
        <title>Insights into bilaterian evolution from three spiralian genomes.</title>
        <authorList>
            <person name="Simakov O."/>
            <person name="Marletaz F."/>
            <person name="Cho S.J."/>
            <person name="Edsinger-Gonzales E."/>
            <person name="Havlak P."/>
            <person name="Hellsten U."/>
            <person name="Kuo D.H."/>
            <person name="Larsson T."/>
            <person name="Lv J."/>
            <person name="Arendt D."/>
            <person name="Savage R."/>
            <person name="Osoegawa K."/>
            <person name="de Jong P."/>
            <person name="Grimwood J."/>
            <person name="Chapman J.A."/>
            <person name="Shapiro H."/>
            <person name="Aerts A."/>
            <person name="Otillar R.P."/>
            <person name="Terry A.Y."/>
            <person name="Boore J.L."/>
            <person name="Grigoriev I.V."/>
            <person name="Lindberg D.R."/>
            <person name="Seaver E.C."/>
            <person name="Weisblat D.A."/>
            <person name="Putnam N.H."/>
            <person name="Rokhsar D.S."/>
        </authorList>
    </citation>
    <scope>NUCLEOTIDE SEQUENCE</scope>
    <source>
        <strain evidence="3 5">I ESC-2004</strain>
    </source>
</reference>
<evidence type="ECO:0000313" key="4">
    <source>
        <dbReference type="EnsemblMetazoa" id="CapteP192849"/>
    </source>
</evidence>
<feature type="chain" id="PRO_5008789182" description="G-protein coupled receptors family 2 profile 1 domain-containing protein" evidence="1">
    <location>
        <begin position="19"/>
        <end position="176"/>
    </location>
</feature>
<name>R7VKD4_CAPTE</name>
<sequence length="176" mass="20116">MALFLLAGLLLQMMILEAVSLPETSAVFCRQRDGILPFDTFALHSCANCYGYLFPYKELRAYKEFLISVNGGQFPRTTFIRADMHSIKYTNAICSTLNYDECQRWQSCCQEAENCCLNMAYNQQEYDPEHFKVTCPRTWDGFGCWGDTPASTTVSISCPIFITHVDKLRKLNITIV</sequence>
<dbReference type="Proteomes" id="UP000014760">
    <property type="component" value="Unassembled WGS sequence"/>
</dbReference>
<gene>
    <name evidence="3" type="ORF">CAPTEDRAFT_192849</name>
</gene>
<dbReference type="PROSITE" id="PS50227">
    <property type="entry name" value="G_PROTEIN_RECEP_F2_3"/>
    <property type="match status" value="1"/>
</dbReference>